<keyword evidence="1" id="KW-0812">Transmembrane</keyword>
<dbReference type="EMBL" id="LAZR01012044">
    <property type="protein sequence ID" value="KKM45878.1"/>
    <property type="molecule type" value="Genomic_DNA"/>
</dbReference>
<reference evidence="2" key="1">
    <citation type="journal article" date="2015" name="Nature">
        <title>Complex archaea that bridge the gap between prokaryotes and eukaryotes.</title>
        <authorList>
            <person name="Spang A."/>
            <person name="Saw J.H."/>
            <person name="Jorgensen S.L."/>
            <person name="Zaremba-Niedzwiedzka K."/>
            <person name="Martijn J."/>
            <person name="Lind A.E."/>
            <person name="van Eijk R."/>
            <person name="Schleper C."/>
            <person name="Guy L."/>
            <person name="Ettema T.J."/>
        </authorList>
    </citation>
    <scope>NUCLEOTIDE SEQUENCE</scope>
</reference>
<feature type="transmembrane region" description="Helical" evidence="1">
    <location>
        <begin position="58"/>
        <end position="76"/>
    </location>
</feature>
<keyword evidence="1" id="KW-1133">Transmembrane helix</keyword>
<protein>
    <submittedName>
        <fullName evidence="2">Uncharacterized protein</fullName>
    </submittedName>
</protein>
<organism evidence="2">
    <name type="scientific">marine sediment metagenome</name>
    <dbReference type="NCBI Taxonomy" id="412755"/>
    <lineage>
        <taxon>unclassified sequences</taxon>
        <taxon>metagenomes</taxon>
        <taxon>ecological metagenomes</taxon>
    </lineage>
</organism>
<keyword evidence="1" id="KW-0472">Membrane</keyword>
<sequence>MPVVEDRTQRKRWIISERDLRVYKVVLVVLWIIFSPFVVPVVVVIFVGEGGSWVLERAYRYIIRWLAGWIMAILLNKRKEYPQVFKMDVQGGE</sequence>
<gene>
    <name evidence="2" type="ORF">LCGC14_1560250</name>
</gene>
<evidence type="ECO:0000256" key="1">
    <source>
        <dbReference type="SAM" id="Phobius"/>
    </source>
</evidence>
<feature type="transmembrane region" description="Helical" evidence="1">
    <location>
        <begin position="21"/>
        <end position="46"/>
    </location>
</feature>
<accession>A0A0F9IMQ6</accession>
<evidence type="ECO:0000313" key="2">
    <source>
        <dbReference type="EMBL" id="KKM45878.1"/>
    </source>
</evidence>
<comment type="caution">
    <text evidence="2">The sequence shown here is derived from an EMBL/GenBank/DDBJ whole genome shotgun (WGS) entry which is preliminary data.</text>
</comment>
<name>A0A0F9IMQ6_9ZZZZ</name>
<proteinExistence type="predicted"/>
<dbReference type="AlphaFoldDB" id="A0A0F9IMQ6"/>